<evidence type="ECO:0000313" key="3">
    <source>
        <dbReference type="EMBL" id="KAK0437901.1"/>
    </source>
</evidence>
<name>A0AA39J835_9AGAR</name>
<dbReference type="EMBL" id="JAUEPT010000098">
    <property type="protein sequence ID" value="KAK0432222.1"/>
    <property type="molecule type" value="Genomic_DNA"/>
</dbReference>
<evidence type="ECO:0000313" key="4">
    <source>
        <dbReference type="Proteomes" id="UP001175226"/>
    </source>
</evidence>
<comment type="caution">
    <text evidence="3">The sequence shown here is derived from an EMBL/GenBank/DDBJ whole genome shotgun (WGS) entry which is preliminary data.</text>
</comment>
<gene>
    <name evidence="3" type="ORF">EV421DRAFT_1738846</name>
    <name evidence="2" type="ORF">EV421DRAFT_1742487</name>
</gene>
<keyword evidence="4" id="KW-1185">Reference proteome</keyword>
<accession>A0AA39J835</accession>
<feature type="region of interest" description="Disordered" evidence="1">
    <location>
        <begin position="104"/>
        <end position="130"/>
    </location>
</feature>
<sequence>MSMLTLQFMMNVYEFWQNLGVELKIHDTSRSTYSLTHGRIVFSDESQVWELCHGRNKDRSIDEVTFTAAATLEHHTRKPIAGGIRDELRFLSETITITDVDHGIRRNADGTSSEGAGQLGEREPEKFQDDEAIESSIQYFRPHAAVEYLAKIHHPDRH</sequence>
<feature type="compositionally biased region" description="Basic and acidic residues" evidence="1">
    <location>
        <begin position="120"/>
        <end position="129"/>
    </location>
</feature>
<evidence type="ECO:0000256" key="1">
    <source>
        <dbReference type="SAM" id="MobiDB-lite"/>
    </source>
</evidence>
<protein>
    <submittedName>
        <fullName evidence="3">Uncharacterized protein</fullName>
    </submittedName>
</protein>
<reference evidence="3" key="1">
    <citation type="submission" date="2023-06" db="EMBL/GenBank/DDBJ databases">
        <authorList>
            <consortium name="Lawrence Berkeley National Laboratory"/>
            <person name="Ahrendt S."/>
            <person name="Sahu N."/>
            <person name="Indic B."/>
            <person name="Wong-Bajracharya J."/>
            <person name="Merenyi Z."/>
            <person name="Ke H.-M."/>
            <person name="Monk M."/>
            <person name="Kocsube S."/>
            <person name="Drula E."/>
            <person name="Lipzen A."/>
            <person name="Balint B."/>
            <person name="Henrissat B."/>
            <person name="Andreopoulos B."/>
            <person name="Martin F.M."/>
            <person name="Harder C.B."/>
            <person name="Rigling D."/>
            <person name="Ford K.L."/>
            <person name="Foster G.D."/>
            <person name="Pangilinan J."/>
            <person name="Papanicolaou A."/>
            <person name="Barry K."/>
            <person name="LaButti K."/>
            <person name="Viragh M."/>
            <person name="Koriabine M."/>
            <person name="Yan M."/>
            <person name="Riley R."/>
            <person name="Champramary S."/>
            <person name="Plett K.L."/>
            <person name="Tsai I.J."/>
            <person name="Slot J."/>
            <person name="Sipos G."/>
            <person name="Plett J."/>
            <person name="Nagy L.G."/>
            <person name="Grigoriev I.V."/>
        </authorList>
    </citation>
    <scope>NUCLEOTIDE SEQUENCE</scope>
    <source>
        <strain evidence="3">FPL87.14</strain>
    </source>
</reference>
<evidence type="ECO:0000313" key="2">
    <source>
        <dbReference type="EMBL" id="KAK0432222.1"/>
    </source>
</evidence>
<dbReference type="AlphaFoldDB" id="A0AA39J835"/>
<dbReference type="EMBL" id="JAUEPT010000046">
    <property type="protein sequence ID" value="KAK0437901.1"/>
    <property type="molecule type" value="Genomic_DNA"/>
</dbReference>
<proteinExistence type="predicted"/>
<dbReference type="Proteomes" id="UP001175226">
    <property type="component" value="Unassembled WGS sequence"/>
</dbReference>
<organism evidence="3 4">
    <name type="scientific">Armillaria borealis</name>
    <dbReference type="NCBI Taxonomy" id="47425"/>
    <lineage>
        <taxon>Eukaryota</taxon>
        <taxon>Fungi</taxon>
        <taxon>Dikarya</taxon>
        <taxon>Basidiomycota</taxon>
        <taxon>Agaricomycotina</taxon>
        <taxon>Agaricomycetes</taxon>
        <taxon>Agaricomycetidae</taxon>
        <taxon>Agaricales</taxon>
        <taxon>Marasmiineae</taxon>
        <taxon>Physalacriaceae</taxon>
        <taxon>Armillaria</taxon>
    </lineage>
</organism>